<name>A0A8X6NU93_NEPPI</name>
<keyword evidence="2" id="KW-1185">Reference proteome</keyword>
<proteinExistence type="predicted"/>
<comment type="caution">
    <text evidence="1">The sequence shown here is derived from an EMBL/GenBank/DDBJ whole genome shotgun (WGS) entry which is preliminary data.</text>
</comment>
<reference evidence="1" key="1">
    <citation type="submission" date="2020-08" db="EMBL/GenBank/DDBJ databases">
        <title>Multicomponent nature underlies the extraordinary mechanical properties of spider dragline silk.</title>
        <authorList>
            <person name="Kono N."/>
            <person name="Nakamura H."/>
            <person name="Mori M."/>
            <person name="Yoshida Y."/>
            <person name="Ohtoshi R."/>
            <person name="Malay A.D."/>
            <person name="Moran D.A.P."/>
            <person name="Tomita M."/>
            <person name="Numata K."/>
            <person name="Arakawa K."/>
        </authorList>
    </citation>
    <scope>NUCLEOTIDE SEQUENCE</scope>
</reference>
<dbReference type="AlphaFoldDB" id="A0A8X6NU93"/>
<dbReference type="EMBL" id="BMAW01061478">
    <property type="protein sequence ID" value="GFT31325.1"/>
    <property type="molecule type" value="Genomic_DNA"/>
</dbReference>
<dbReference type="Proteomes" id="UP000887013">
    <property type="component" value="Unassembled WGS sequence"/>
</dbReference>
<organism evidence="1 2">
    <name type="scientific">Nephila pilipes</name>
    <name type="common">Giant wood spider</name>
    <name type="synonym">Nephila maculata</name>
    <dbReference type="NCBI Taxonomy" id="299642"/>
    <lineage>
        <taxon>Eukaryota</taxon>
        <taxon>Metazoa</taxon>
        <taxon>Ecdysozoa</taxon>
        <taxon>Arthropoda</taxon>
        <taxon>Chelicerata</taxon>
        <taxon>Arachnida</taxon>
        <taxon>Araneae</taxon>
        <taxon>Araneomorphae</taxon>
        <taxon>Entelegynae</taxon>
        <taxon>Araneoidea</taxon>
        <taxon>Nephilidae</taxon>
        <taxon>Nephila</taxon>
    </lineage>
</organism>
<evidence type="ECO:0000313" key="1">
    <source>
        <dbReference type="EMBL" id="GFT31325.1"/>
    </source>
</evidence>
<accession>A0A8X6NU93</accession>
<protein>
    <submittedName>
        <fullName evidence="1">Uncharacterized protein</fullName>
    </submittedName>
</protein>
<sequence length="92" mass="10342">MFVATSMASELVPASVILFRVVPGQKSVVRRDGSTQIFGKAVKKSVCERKTQRCKRIAKTCGNGEEKRAQSTDQSIITVSKHRMLQLQRYKK</sequence>
<gene>
    <name evidence="1" type="ORF">NPIL_605891</name>
</gene>
<evidence type="ECO:0000313" key="2">
    <source>
        <dbReference type="Proteomes" id="UP000887013"/>
    </source>
</evidence>